<dbReference type="AlphaFoldDB" id="A0A016RUM9"/>
<reference evidence="2" key="1">
    <citation type="journal article" date="2015" name="Nat. Genet.">
        <title>The genome and transcriptome of the zoonotic hookworm Ancylostoma ceylanicum identify infection-specific gene families.</title>
        <authorList>
            <person name="Schwarz E.M."/>
            <person name="Hu Y."/>
            <person name="Antoshechkin I."/>
            <person name="Miller M.M."/>
            <person name="Sternberg P.W."/>
            <person name="Aroian R.V."/>
        </authorList>
    </citation>
    <scope>NUCLEOTIDE SEQUENCE</scope>
    <source>
        <strain evidence="2">HY135</strain>
    </source>
</reference>
<keyword evidence="2" id="KW-1185">Reference proteome</keyword>
<protein>
    <submittedName>
        <fullName evidence="1">Uncharacterized protein</fullName>
    </submittedName>
</protein>
<gene>
    <name evidence="1" type="primary">Acey_s0373.g183</name>
    <name evidence="1" type="ORF">Y032_0373g183</name>
</gene>
<dbReference type="Proteomes" id="UP000024635">
    <property type="component" value="Unassembled WGS sequence"/>
</dbReference>
<organism evidence="1 2">
    <name type="scientific">Ancylostoma ceylanicum</name>
    <dbReference type="NCBI Taxonomy" id="53326"/>
    <lineage>
        <taxon>Eukaryota</taxon>
        <taxon>Metazoa</taxon>
        <taxon>Ecdysozoa</taxon>
        <taxon>Nematoda</taxon>
        <taxon>Chromadorea</taxon>
        <taxon>Rhabditida</taxon>
        <taxon>Rhabditina</taxon>
        <taxon>Rhabditomorpha</taxon>
        <taxon>Strongyloidea</taxon>
        <taxon>Ancylostomatidae</taxon>
        <taxon>Ancylostomatinae</taxon>
        <taxon>Ancylostoma</taxon>
    </lineage>
</organism>
<accession>A0A016RUM9</accession>
<name>A0A016RUM9_9BILA</name>
<proteinExistence type="predicted"/>
<evidence type="ECO:0000313" key="1">
    <source>
        <dbReference type="EMBL" id="EYB81832.1"/>
    </source>
</evidence>
<sequence length="91" mass="10619">MAEILGCCKIDVGFLDHELWNNALECEVVFPPCILYLFQSPFLPLSAYSFLFRSTTFCFGFRARIKMYSSAEIRPKLFHELELDSKRVAWT</sequence>
<dbReference type="EMBL" id="JARK01001709">
    <property type="protein sequence ID" value="EYB81832.1"/>
    <property type="molecule type" value="Genomic_DNA"/>
</dbReference>
<comment type="caution">
    <text evidence="1">The sequence shown here is derived from an EMBL/GenBank/DDBJ whole genome shotgun (WGS) entry which is preliminary data.</text>
</comment>
<evidence type="ECO:0000313" key="2">
    <source>
        <dbReference type="Proteomes" id="UP000024635"/>
    </source>
</evidence>